<proteinExistence type="predicted"/>
<evidence type="ECO:0000313" key="2">
    <source>
        <dbReference type="Proteomes" id="UP000054282"/>
    </source>
</evidence>
<sequence>MAALGTNIHNEKWPTLENVKNIVNSVNGGWDIASISPQALVKKAEKNKNKASYMLTTDTID</sequence>
<evidence type="ECO:0000313" key="1">
    <source>
        <dbReference type="EMBL" id="KOB89797.1"/>
    </source>
</evidence>
<reference evidence="2" key="1">
    <citation type="submission" date="2006-09" db="EMBL/GenBank/DDBJ databases">
        <title>Annotation of Plasmodium falciparum Dd2.</title>
        <authorList>
            <consortium name="The Broad Institute Genome Sequencing Platform"/>
            <person name="Volkman S.K."/>
            <person name="Neafsey D.E."/>
            <person name="Dash A.P."/>
            <person name="Chitnis C.E."/>
            <person name="Hartl D.L."/>
            <person name="Young S.K."/>
            <person name="Zeng Q."/>
            <person name="Koehrsen M."/>
            <person name="Alvarado L."/>
            <person name="Berlin A."/>
            <person name="Borenstein D."/>
            <person name="Chapman S.B."/>
            <person name="Chen Z."/>
            <person name="Engels R."/>
            <person name="Freedman E."/>
            <person name="Gellesch M."/>
            <person name="Goldberg J."/>
            <person name="Griggs A."/>
            <person name="Gujja S."/>
            <person name="Heilman E.R."/>
            <person name="Heiman D.I."/>
            <person name="Howarth C."/>
            <person name="Jen D."/>
            <person name="Larson L."/>
            <person name="Mehta T."/>
            <person name="Neiman D."/>
            <person name="Park D."/>
            <person name="Pearson M."/>
            <person name="Roberts A."/>
            <person name="Saif S."/>
            <person name="Shea T."/>
            <person name="Shenoy N."/>
            <person name="Sisk P."/>
            <person name="Stolte C."/>
            <person name="Sykes S."/>
            <person name="Walk T."/>
            <person name="White J."/>
            <person name="Yandava C."/>
            <person name="Haas B."/>
            <person name="Henn M.R."/>
            <person name="Nusbaum C."/>
            <person name="Birren B."/>
        </authorList>
    </citation>
    <scope>NUCLEOTIDE SEQUENCE [LARGE SCALE GENOMIC DNA]</scope>
</reference>
<dbReference type="Proteomes" id="UP000054282">
    <property type="component" value="Unassembled WGS sequence"/>
</dbReference>
<feature type="non-terminal residue" evidence="1">
    <location>
        <position position="61"/>
    </location>
</feature>
<protein>
    <submittedName>
        <fullName evidence="1">Uncharacterized protein</fullName>
    </submittedName>
</protein>
<gene>
    <name evidence="1" type="ORF">PFDG_05350</name>
</gene>
<dbReference type="EMBL" id="GG703320">
    <property type="protein sequence ID" value="KOB89797.1"/>
    <property type="molecule type" value="Genomic_DNA"/>
</dbReference>
<name>A0A0L7MAD1_PLAF4</name>
<dbReference type="KEGG" id="pfd:PFDG_05350"/>
<reference evidence="2" key="2">
    <citation type="submission" date="2006-09" db="EMBL/GenBank/DDBJ databases">
        <title>The genome sequence of Plasmodium falciparum Dd2.</title>
        <authorList>
            <consortium name="The Broad Institute Genome Sequencing Platform"/>
            <person name="Birren B."/>
            <person name="Lander E."/>
            <person name="Galagan J."/>
            <person name="Nusbaum C."/>
            <person name="Devon K."/>
            <person name="Henn M."/>
            <person name="Jaffe D."/>
            <person name="Butler J."/>
            <person name="Alvarez P."/>
            <person name="Gnerre S."/>
            <person name="Grabherr M."/>
            <person name="Kleber M."/>
            <person name="Mauceli E."/>
            <person name="Brockman W."/>
            <person name="MacCallum I.A."/>
            <person name="Rounsley S."/>
            <person name="Young S."/>
            <person name="LaButti K."/>
            <person name="Pushparaj V."/>
            <person name="DeCaprio D."/>
            <person name="Crawford M."/>
            <person name="Koehrsen M."/>
            <person name="Engels R."/>
            <person name="Montgomery P."/>
            <person name="Pearson M."/>
            <person name="Howarth C."/>
            <person name="Larson L."/>
            <person name="Luoma S."/>
            <person name="White J."/>
            <person name="Kodira C."/>
            <person name="Zeng Q."/>
            <person name="O'Leary S."/>
            <person name="Yandava C."/>
            <person name="Alvarado L."/>
            <person name="Wirth D."/>
            <person name="Volkman S."/>
            <person name="Hartl D."/>
        </authorList>
    </citation>
    <scope>NUCLEOTIDE SEQUENCE [LARGE SCALE GENOMIC DNA]</scope>
</reference>
<organism evidence="1 2">
    <name type="scientific">Plasmodium falciparum (isolate Dd2)</name>
    <dbReference type="NCBI Taxonomy" id="57267"/>
    <lineage>
        <taxon>Eukaryota</taxon>
        <taxon>Sar</taxon>
        <taxon>Alveolata</taxon>
        <taxon>Apicomplexa</taxon>
        <taxon>Aconoidasida</taxon>
        <taxon>Haemosporida</taxon>
        <taxon>Plasmodiidae</taxon>
        <taxon>Plasmodium</taxon>
        <taxon>Plasmodium (Laverania)</taxon>
    </lineage>
</organism>
<dbReference type="AlphaFoldDB" id="A0A0L7MAD1"/>
<accession>A0A0L7MAD1</accession>